<proteinExistence type="predicted"/>
<dbReference type="Proteomes" id="UP000323946">
    <property type="component" value="Unassembled WGS sequence"/>
</dbReference>
<accession>A0A5M7C6Y3</accession>
<dbReference type="PANTHER" id="PTHR33361">
    <property type="entry name" value="GLR0591 PROTEIN"/>
    <property type="match status" value="1"/>
</dbReference>
<dbReference type="AlphaFoldDB" id="A0A5M7C6Y3"/>
<keyword evidence="2" id="KW-1185">Reference proteome</keyword>
<reference evidence="1 2" key="1">
    <citation type="submission" date="2019-09" db="EMBL/GenBank/DDBJ databases">
        <title>Draft genome sequence of the thermophilic Saccharopolyspora hirsuta VKM Ac-666T.</title>
        <authorList>
            <person name="Lobastova T.G."/>
            <person name="Fokina V."/>
            <person name="Bragin E.Y."/>
            <person name="Shtratnikova V.Y."/>
            <person name="Starodumova I.P."/>
            <person name="Tarlachkov S.V."/>
            <person name="Donova M.V."/>
        </authorList>
    </citation>
    <scope>NUCLEOTIDE SEQUENCE [LARGE SCALE GENOMIC DNA]</scope>
    <source>
        <strain evidence="1 2">VKM Ac-666</strain>
    </source>
</reference>
<dbReference type="Pfam" id="PF05960">
    <property type="entry name" value="DUF885"/>
    <property type="match status" value="1"/>
</dbReference>
<evidence type="ECO:0000313" key="2">
    <source>
        <dbReference type="Proteomes" id="UP000323946"/>
    </source>
</evidence>
<dbReference type="EMBL" id="VWPH01000002">
    <property type="protein sequence ID" value="KAA5837210.1"/>
    <property type="molecule type" value="Genomic_DNA"/>
</dbReference>
<dbReference type="SMR" id="A0A5M7C6Y3"/>
<dbReference type="InterPro" id="IPR010281">
    <property type="entry name" value="DUF885"/>
</dbReference>
<sequence>MSTPTELSDELLAVLFESNPVSASLYGAHDRDDELPDISAAAELAFRERAEDIRVRAMAVDTSHADLEQRLTIAAVVHHAQAVVARFDARSPEYTVVGSLFAPVAGLLFHLGQVSVADARQGADFVTRLRRIPEFVATAAQRHREGVATGLVPVRVLVDDAIRHLDDHLAAPGADPLLAPELPDPALEQERKQVLAESVHPALREYREVLAAEIAPHARPVQQPGLCWLPGGHEIYQRLVRANTSTDRTPQELHDIGRERIAALREELAELGAKVWGEREPNAVLHRLRTDPALRWRDGEELLASAREAIARAEAVAPQWFATLPDQPCEVRAMPGPTTDSTPIGLYTAPALGGSRPGVYFANTERAEQRPRFNSEAIAFHEVVPGHHMQFSLAQRRAELPMLRRLIPITAYTEGWGLYTERLADEMGLYSDDVARLGMVAQDLVRAARLVVDTGLHEFGWSRQRAVDYLAEHTTLPQLEVESEIDRYISLPAQALSYLVGKLEIDRVRATAQQRLGADFDIRRFHDALLRHGALPVSTLDKLVAEELHLPRG</sequence>
<organism evidence="1 2">
    <name type="scientific">Saccharopolyspora hirsuta</name>
    <dbReference type="NCBI Taxonomy" id="1837"/>
    <lineage>
        <taxon>Bacteria</taxon>
        <taxon>Bacillati</taxon>
        <taxon>Actinomycetota</taxon>
        <taxon>Actinomycetes</taxon>
        <taxon>Pseudonocardiales</taxon>
        <taxon>Pseudonocardiaceae</taxon>
        <taxon>Saccharopolyspora</taxon>
    </lineage>
</organism>
<protein>
    <submittedName>
        <fullName evidence="1">DUF885 domain-containing protein</fullName>
    </submittedName>
</protein>
<name>A0A5M7C6Y3_SACHI</name>
<comment type="caution">
    <text evidence="1">The sequence shown here is derived from an EMBL/GenBank/DDBJ whole genome shotgun (WGS) entry which is preliminary data.</text>
</comment>
<dbReference type="OrthoDB" id="9760040at2"/>
<dbReference type="RefSeq" id="WP_150065372.1">
    <property type="nucleotide sequence ID" value="NZ_VWPH01000002.1"/>
</dbReference>
<dbReference type="PANTHER" id="PTHR33361:SF2">
    <property type="entry name" value="DUF885 DOMAIN-CONTAINING PROTEIN"/>
    <property type="match status" value="1"/>
</dbReference>
<gene>
    <name evidence="1" type="ORF">F1721_05250</name>
</gene>
<evidence type="ECO:0000313" key="1">
    <source>
        <dbReference type="EMBL" id="KAA5837210.1"/>
    </source>
</evidence>